<keyword evidence="8" id="KW-1185">Reference proteome</keyword>
<keyword evidence="4 7" id="KW-0675">Receptor</keyword>
<dbReference type="EMBL" id="JAATJV010423312">
    <property type="protein sequence ID" value="MBZ3888452.1"/>
    <property type="molecule type" value="Genomic_DNA"/>
</dbReference>
<evidence type="ECO:0000256" key="6">
    <source>
        <dbReference type="SAM" id="Phobius"/>
    </source>
</evidence>
<dbReference type="Proteomes" id="UP001166674">
    <property type="component" value="Unassembled WGS sequence"/>
</dbReference>
<accession>A0AA41T9Q3</accession>
<gene>
    <name evidence="7" type="ORF">SUZIE_198020</name>
</gene>
<proteinExistence type="predicted"/>
<reference evidence="7" key="1">
    <citation type="submission" date="2020-03" db="EMBL/GenBank/DDBJ databases">
        <title>Studies in the Genomics of Life Span.</title>
        <authorList>
            <person name="Glass D."/>
        </authorList>
    </citation>
    <scope>NUCLEOTIDE SEQUENCE</scope>
    <source>
        <strain evidence="7">SUZIE</strain>
        <tissue evidence="7">Muscle</tissue>
    </source>
</reference>
<name>A0AA41T9Q3_SCICA</name>
<comment type="caution">
    <text evidence="7">The sequence shown here is derived from an EMBL/GenBank/DDBJ whole genome shotgun (WGS) entry which is preliminary data.</text>
</comment>
<dbReference type="InterPro" id="IPR047143">
    <property type="entry name" value="GPER1-like"/>
</dbReference>
<evidence type="ECO:0000256" key="2">
    <source>
        <dbReference type="ARBA" id="ARBA00022475"/>
    </source>
</evidence>
<evidence type="ECO:0000313" key="7">
    <source>
        <dbReference type="EMBL" id="MBZ3888452.1"/>
    </source>
</evidence>
<feature type="transmembrane region" description="Helical" evidence="6">
    <location>
        <begin position="135"/>
        <end position="154"/>
    </location>
</feature>
<evidence type="ECO:0000313" key="8">
    <source>
        <dbReference type="Proteomes" id="UP001166674"/>
    </source>
</evidence>
<dbReference type="GO" id="GO:0004930">
    <property type="term" value="F:G protein-coupled receptor activity"/>
    <property type="evidence" value="ECO:0007669"/>
    <property type="project" value="UniProtKB-KW"/>
</dbReference>
<feature type="transmembrane region" description="Helical" evidence="6">
    <location>
        <begin position="34"/>
        <end position="53"/>
    </location>
</feature>
<keyword evidence="6" id="KW-1133">Transmembrane helix</keyword>
<keyword evidence="3" id="KW-0297">G-protein coupled receptor</keyword>
<dbReference type="PANTHER" id="PTHR24226:SF5">
    <property type="entry name" value="CHEMOKINE (C-X-C MOTIF) RECEPTOR 7"/>
    <property type="match status" value="1"/>
</dbReference>
<evidence type="ECO:0000256" key="5">
    <source>
        <dbReference type="ARBA" id="ARBA00023224"/>
    </source>
</evidence>
<dbReference type="GO" id="GO:0005886">
    <property type="term" value="C:plasma membrane"/>
    <property type="evidence" value="ECO:0007669"/>
    <property type="project" value="UniProtKB-SubCell"/>
</dbReference>
<organism evidence="7 8">
    <name type="scientific">Sciurus carolinensis</name>
    <name type="common">Eastern gray squirrel</name>
    <dbReference type="NCBI Taxonomy" id="30640"/>
    <lineage>
        <taxon>Eukaryota</taxon>
        <taxon>Metazoa</taxon>
        <taxon>Chordata</taxon>
        <taxon>Craniata</taxon>
        <taxon>Vertebrata</taxon>
        <taxon>Euteleostomi</taxon>
        <taxon>Mammalia</taxon>
        <taxon>Eutheria</taxon>
        <taxon>Euarchontoglires</taxon>
        <taxon>Glires</taxon>
        <taxon>Rodentia</taxon>
        <taxon>Sciuromorpha</taxon>
        <taxon>Sciuridae</taxon>
        <taxon>Sciurinae</taxon>
        <taxon>Sciurini</taxon>
        <taxon>Sciurus</taxon>
    </lineage>
</organism>
<evidence type="ECO:0000256" key="1">
    <source>
        <dbReference type="ARBA" id="ARBA00004651"/>
    </source>
</evidence>
<keyword evidence="6" id="KW-0812">Transmembrane</keyword>
<sequence>MEPGNFYDFSWPCNSSDCILVDTVQCPIMPHKSILLYMLSFIYIFIFVIGMIANSGGLGKHPALATGRRWCAASYVSECCCWLSVYLPDNYYMKIITSASNNETYCQSFYTEHSIKEWLISMELVSVVMDFADPFSIITIFYLMLTRAILVSVLKKSKFKDESQDFHFHADEEMEGIINKNKQFCSDFMLVENILVK</sequence>
<protein>
    <submittedName>
        <fullName evidence="7">Atypical chemokine receptor 3</fullName>
    </submittedName>
</protein>
<evidence type="ECO:0000256" key="3">
    <source>
        <dbReference type="ARBA" id="ARBA00023040"/>
    </source>
</evidence>
<dbReference type="PANTHER" id="PTHR24226">
    <property type="entry name" value="G-PROTEIN COUPLED RECEPTOR 182 AND ESTROGEN RECEPTOR 1"/>
    <property type="match status" value="1"/>
</dbReference>
<dbReference type="AlphaFoldDB" id="A0AA41T9Q3"/>
<keyword evidence="2" id="KW-1003">Cell membrane</keyword>
<keyword evidence="5" id="KW-0807">Transducer</keyword>
<evidence type="ECO:0000256" key="4">
    <source>
        <dbReference type="ARBA" id="ARBA00023170"/>
    </source>
</evidence>
<comment type="subcellular location">
    <subcellularLocation>
        <location evidence="1">Cell membrane</location>
        <topology evidence="1">Multi-pass membrane protein</topology>
    </subcellularLocation>
</comment>
<keyword evidence="6" id="KW-0472">Membrane</keyword>